<dbReference type="EMBL" id="CP063849">
    <property type="protein sequence ID" value="QOY85585.1"/>
    <property type="molecule type" value="Genomic_DNA"/>
</dbReference>
<dbReference type="RefSeq" id="WP_194447255.1">
    <property type="nucleotide sequence ID" value="NZ_CP063849.1"/>
</dbReference>
<sequence length="717" mass="76304">MPTLSNPQDLLPLLGSVATADDPIASLEKRGSVFSPSLKSNLQPRRVVKPAQRLAWNQAAAKAGRITYTAGKHPQIAPRALGQGEYEFSAGLKTSAANEVLAGLLASGTIPNTVFLDEILSSGEIDLLQGAFVVDKPGGRISRFQVTAPPTIALLRDGFDRVALTIPFRLNFERISHIVTGDLRTVVTFATGRLRLSVGLVTKIVPVSVAARNLEIQLDLSNSTDARLELDANSPVKRVNPPPPDQADGFAILLQNALQQKLAATLRMTISASIPLPIGKLEIHETALLTRGDAILVGIKVQGTPSPGNPATLTALFPNTDTNFFTRVHDSVLRLIVQSAARSGQLTAIAKQTHPDAVIDSADIAFGNGTIQMITTGKIVDLCPLGVDLGFTTTTTLTITLEGTRIRVQKDTNNDLDNTDVILCVITSLGLALLAALSVILTQGLSLASGFAAGFALGVVGVLSVMMEFDSNDFALVLGDGGDNKPTFIELDFPIPGTDLLPTLTGTFIRLDESTMLIAAHLSTRADNLNTYFYVQFLEPDSLGIARAMRGVTVRLMDRDSPAPAGDDVVMPAPTTTHSSHHLPTGTISTTIKTTYERTSDETVQTATTDHAGRIRIYIPRNKLASKAGNKVVQTTRLNVDTDKETTGTIRTPVSEARPDFYFRVTRPNGTIVDTLQIPAGFFLNFQSARIGTPTQPRVISFGGSGGVIVASKAASS</sequence>
<dbReference type="KEGG" id="pfer:IRI77_22490"/>
<proteinExistence type="predicted"/>
<reference evidence="2 3" key="1">
    <citation type="submission" date="2020-10" db="EMBL/GenBank/DDBJ databases">
        <title>Complete genome sequence of Paludibaculum fermentans P105T, a facultatively anaerobic acidobacterium capable of dissimilatory Fe(III) reduction.</title>
        <authorList>
            <person name="Dedysh S.N."/>
            <person name="Beletsky A.V."/>
            <person name="Kulichevskaya I.S."/>
            <person name="Mardanov A.V."/>
            <person name="Ravin N.V."/>
        </authorList>
    </citation>
    <scope>NUCLEOTIDE SEQUENCE [LARGE SCALE GENOMIC DNA]</scope>
    <source>
        <strain evidence="2 3">P105</strain>
    </source>
</reference>
<protein>
    <submittedName>
        <fullName evidence="2">Uncharacterized protein</fullName>
    </submittedName>
</protein>
<accession>A0A7S7SJ38</accession>
<dbReference type="AlphaFoldDB" id="A0A7S7SJ38"/>
<keyword evidence="3" id="KW-1185">Reference proteome</keyword>
<feature type="transmembrane region" description="Helical" evidence="1">
    <location>
        <begin position="447"/>
        <end position="466"/>
    </location>
</feature>
<organism evidence="2 3">
    <name type="scientific">Paludibaculum fermentans</name>
    <dbReference type="NCBI Taxonomy" id="1473598"/>
    <lineage>
        <taxon>Bacteria</taxon>
        <taxon>Pseudomonadati</taxon>
        <taxon>Acidobacteriota</taxon>
        <taxon>Terriglobia</taxon>
        <taxon>Bryobacterales</taxon>
        <taxon>Bryobacteraceae</taxon>
        <taxon>Paludibaculum</taxon>
    </lineage>
</organism>
<evidence type="ECO:0000313" key="3">
    <source>
        <dbReference type="Proteomes" id="UP000593892"/>
    </source>
</evidence>
<name>A0A7S7SJ38_PALFE</name>
<keyword evidence="1" id="KW-0812">Transmembrane</keyword>
<dbReference type="Proteomes" id="UP000593892">
    <property type="component" value="Chromosome"/>
</dbReference>
<keyword evidence="1" id="KW-0472">Membrane</keyword>
<evidence type="ECO:0000256" key="1">
    <source>
        <dbReference type="SAM" id="Phobius"/>
    </source>
</evidence>
<evidence type="ECO:0000313" key="2">
    <source>
        <dbReference type="EMBL" id="QOY85585.1"/>
    </source>
</evidence>
<feature type="transmembrane region" description="Helical" evidence="1">
    <location>
        <begin position="421"/>
        <end position="441"/>
    </location>
</feature>
<keyword evidence="1" id="KW-1133">Transmembrane helix</keyword>
<gene>
    <name evidence="2" type="ORF">IRI77_22490</name>
</gene>